<feature type="transmembrane region" description="Helical" evidence="1">
    <location>
        <begin position="191"/>
        <end position="211"/>
    </location>
</feature>
<dbReference type="Pfam" id="PF18181">
    <property type="entry name" value="SLATT_1"/>
    <property type="match status" value="1"/>
</dbReference>
<keyword evidence="1" id="KW-1133">Transmembrane helix</keyword>
<dbReference type="NCBIfam" id="NF033634">
    <property type="entry name" value="SLATT_1"/>
    <property type="match status" value="1"/>
</dbReference>
<dbReference type="EMBL" id="JBCFQL010000013">
    <property type="protein sequence ID" value="MFA9192228.1"/>
    <property type="molecule type" value="Genomic_DNA"/>
</dbReference>
<feature type="domain" description="SMODS and SLOG-associating 2TM effector" evidence="3">
    <location>
        <begin position="7"/>
        <end position="162"/>
    </location>
</feature>
<keyword evidence="1" id="KW-0472">Membrane</keyword>
<feature type="transmembrane region" description="Helical" evidence="1">
    <location>
        <begin position="53"/>
        <end position="73"/>
    </location>
</feature>
<proteinExistence type="predicted"/>
<organism evidence="4 5">
    <name type="scientific">Flavobacterium zubiriense</name>
    <dbReference type="NCBI Taxonomy" id="3138075"/>
    <lineage>
        <taxon>Bacteria</taxon>
        <taxon>Pseudomonadati</taxon>
        <taxon>Bacteroidota</taxon>
        <taxon>Flavobacteriia</taxon>
        <taxon>Flavobacteriales</taxon>
        <taxon>Flavobacteriaceae</taxon>
        <taxon>Flavobacterium</taxon>
    </lineage>
</organism>
<name>A0ABV4TE85_9FLAO</name>
<dbReference type="InterPro" id="IPR041116">
    <property type="entry name" value="SLATT_3"/>
</dbReference>
<dbReference type="Pfam" id="PF18184">
    <property type="entry name" value="SLATT_3"/>
    <property type="match status" value="1"/>
</dbReference>
<evidence type="ECO:0000256" key="1">
    <source>
        <dbReference type="SAM" id="Phobius"/>
    </source>
</evidence>
<dbReference type="RefSeq" id="WP_332656091.1">
    <property type="nucleotide sequence ID" value="NZ_JBCFQL010000013.1"/>
</dbReference>
<keyword evidence="5" id="KW-1185">Reference proteome</keyword>
<dbReference type="NCBIfam" id="NF033610">
    <property type="entry name" value="SLATT_3"/>
    <property type="match status" value="1"/>
</dbReference>
<gene>
    <name evidence="4" type="ORF">AAGV28_12695</name>
</gene>
<evidence type="ECO:0000259" key="2">
    <source>
        <dbReference type="Pfam" id="PF18181"/>
    </source>
</evidence>
<sequence length="294" mass="34430">MNDNNYPNYFVAGDNASKKAQFWYIRLFGLDLLLMVLSAIISVYNYQTDESKTIIYIISGILLLGAMLISIFLKVRKYEDIWYRGRALAESCKTLTWRFIMASEYFENHISDEEADRRFIQRIREINNEFSDLNNVLSSKQLSSPIITGEMKRIRNLSLNDKKKYYLDNRIQNQIDWYSSKADDSKLKYDIWFFAIIILQFLALISIAFLVKFPSSNFNFVGVFSTIAASGFSWLQVKKYQENKEAYTTANSELNLIKAEGNRDLSDNEFSEYVLDSENAMSREHTMWLAQKRM</sequence>
<comment type="caution">
    <text evidence="4">The sequence shown here is derived from an EMBL/GenBank/DDBJ whole genome shotgun (WGS) entry which is preliminary data.</text>
</comment>
<evidence type="ECO:0000259" key="3">
    <source>
        <dbReference type="Pfam" id="PF18184"/>
    </source>
</evidence>
<dbReference type="InterPro" id="IPR040884">
    <property type="entry name" value="SLATT_1"/>
</dbReference>
<keyword evidence="1" id="KW-0812">Transmembrane</keyword>
<dbReference type="Proteomes" id="UP001574169">
    <property type="component" value="Unassembled WGS sequence"/>
</dbReference>
<feature type="transmembrane region" description="Helical" evidence="1">
    <location>
        <begin position="27"/>
        <end position="47"/>
    </location>
</feature>
<reference evidence="4 5" key="1">
    <citation type="submission" date="2024-04" db="EMBL/GenBank/DDBJ databases">
        <title>New Clade of Flavobacterium.</title>
        <authorList>
            <person name="Matos L."/>
            <person name="Proenca D.N."/>
            <person name="Fransisco R.M."/>
            <person name="Chung A.P."/>
            <person name="Maccario L."/>
            <person name="Sorensen S.J."/>
            <person name="Morais P.V."/>
        </authorList>
    </citation>
    <scope>NUCLEOTIDE SEQUENCE [LARGE SCALE GENOMIC DNA]</scope>
    <source>
        <strain evidence="4 5">FZUC8N2.13</strain>
    </source>
</reference>
<protein>
    <submittedName>
        <fullName evidence="4">DUF4231 domain-containing protein</fullName>
    </submittedName>
</protein>
<evidence type="ECO:0000313" key="4">
    <source>
        <dbReference type="EMBL" id="MFA9192228.1"/>
    </source>
</evidence>
<evidence type="ECO:0000313" key="5">
    <source>
        <dbReference type="Proteomes" id="UP001574169"/>
    </source>
</evidence>
<feature type="domain" description="SMODS and SLOG-associating 2TM effector" evidence="2">
    <location>
        <begin position="166"/>
        <end position="288"/>
    </location>
</feature>
<feature type="transmembrane region" description="Helical" evidence="1">
    <location>
        <begin position="217"/>
        <end position="235"/>
    </location>
</feature>
<accession>A0ABV4TE85</accession>